<gene>
    <name evidence="1" type="ORF">KR50_29010</name>
</gene>
<name>A0A0C2R7I9_9BACL</name>
<dbReference type="Proteomes" id="UP000031972">
    <property type="component" value="Unassembled WGS sequence"/>
</dbReference>
<evidence type="ECO:0000313" key="2">
    <source>
        <dbReference type="Proteomes" id="UP000031972"/>
    </source>
</evidence>
<keyword evidence="2" id="KW-1185">Reference proteome</keyword>
<comment type="caution">
    <text evidence="1">The sequence shown here is derived from an EMBL/GenBank/DDBJ whole genome shotgun (WGS) entry which is preliminary data.</text>
</comment>
<accession>A0A0C2R7I9</accession>
<protein>
    <submittedName>
        <fullName evidence="1">Uncharacterized protein</fullName>
    </submittedName>
</protein>
<evidence type="ECO:0000313" key="1">
    <source>
        <dbReference type="EMBL" id="KIL46225.1"/>
    </source>
</evidence>
<dbReference type="EMBL" id="JXRR01000017">
    <property type="protein sequence ID" value="KIL46225.1"/>
    <property type="molecule type" value="Genomic_DNA"/>
</dbReference>
<proteinExistence type="predicted"/>
<reference evidence="1 2" key="1">
    <citation type="submission" date="2015-01" db="EMBL/GenBank/DDBJ databases">
        <title>Jeotgalibacillus campisalis genome sequencing.</title>
        <authorList>
            <person name="Goh K.M."/>
            <person name="Chan K.-G."/>
            <person name="Yaakop A.S."/>
            <person name="Ee R."/>
            <person name="Gan H.M."/>
            <person name="Chan C.S."/>
        </authorList>
    </citation>
    <scope>NUCLEOTIDE SEQUENCE [LARGE SCALE GENOMIC DNA]</scope>
    <source>
        <strain evidence="1 2">SF-57</strain>
    </source>
</reference>
<dbReference type="AlphaFoldDB" id="A0A0C2R7I9"/>
<organism evidence="1 2">
    <name type="scientific">Jeotgalibacillus campisalis</name>
    <dbReference type="NCBI Taxonomy" id="220754"/>
    <lineage>
        <taxon>Bacteria</taxon>
        <taxon>Bacillati</taxon>
        <taxon>Bacillota</taxon>
        <taxon>Bacilli</taxon>
        <taxon>Bacillales</taxon>
        <taxon>Caryophanaceae</taxon>
        <taxon>Jeotgalibacillus</taxon>
    </lineage>
</organism>
<sequence length="45" mass="5092">MGLGNILLAILFLPFHFSSSDSICQFEKMDILHQNIDVPILHPLL</sequence>